<gene>
    <name evidence="2" type="primary">PLESTMB000691</name>
    <name evidence="2" type="ORF">PLESTB_001660600</name>
</gene>
<evidence type="ECO:0000313" key="3">
    <source>
        <dbReference type="Proteomes" id="UP001165080"/>
    </source>
</evidence>
<keyword evidence="3" id="KW-1185">Reference proteome</keyword>
<evidence type="ECO:0000256" key="1">
    <source>
        <dbReference type="SAM" id="SignalP"/>
    </source>
</evidence>
<feature type="signal peptide" evidence="1">
    <location>
        <begin position="1"/>
        <end position="25"/>
    </location>
</feature>
<protein>
    <submittedName>
        <fullName evidence="2">Uncharacterized protein</fullName>
    </submittedName>
</protein>
<dbReference type="AlphaFoldDB" id="A0A9W6BYN8"/>
<organism evidence="2 3">
    <name type="scientific">Pleodorina starrii</name>
    <dbReference type="NCBI Taxonomy" id="330485"/>
    <lineage>
        <taxon>Eukaryota</taxon>
        <taxon>Viridiplantae</taxon>
        <taxon>Chlorophyta</taxon>
        <taxon>core chlorophytes</taxon>
        <taxon>Chlorophyceae</taxon>
        <taxon>CS clade</taxon>
        <taxon>Chlamydomonadales</taxon>
        <taxon>Volvocaceae</taxon>
        <taxon>Pleodorina</taxon>
    </lineage>
</organism>
<dbReference type="EMBL" id="BRXU01000037">
    <property type="protein sequence ID" value="GLC60707.1"/>
    <property type="molecule type" value="Genomic_DNA"/>
</dbReference>
<name>A0A9W6BYN8_9CHLO</name>
<reference evidence="2 3" key="1">
    <citation type="journal article" date="2023" name="Commun. Biol.">
        <title>Reorganization of the ancestral sex-determining regions during the evolution of trioecy in Pleodorina starrii.</title>
        <authorList>
            <person name="Takahashi K."/>
            <person name="Suzuki S."/>
            <person name="Kawai-Toyooka H."/>
            <person name="Yamamoto K."/>
            <person name="Hamaji T."/>
            <person name="Ootsuki R."/>
            <person name="Yamaguchi H."/>
            <person name="Kawachi M."/>
            <person name="Higashiyama T."/>
            <person name="Nozaki H."/>
        </authorList>
    </citation>
    <scope>NUCLEOTIDE SEQUENCE [LARGE SCALE GENOMIC DNA]</scope>
    <source>
        <strain evidence="2 3">NIES-4479</strain>
    </source>
</reference>
<evidence type="ECO:0000313" key="2">
    <source>
        <dbReference type="EMBL" id="GLC60707.1"/>
    </source>
</evidence>
<accession>A0A9W6BYN8</accession>
<dbReference type="Proteomes" id="UP001165080">
    <property type="component" value="Unassembled WGS sequence"/>
</dbReference>
<keyword evidence="1" id="KW-0732">Signal</keyword>
<feature type="chain" id="PRO_5040819404" evidence="1">
    <location>
        <begin position="26"/>
        <end position="425"/>
    </location>
</feature>
<sequence length="425" mass="43850">MCANAAAGALAKVVVALLRAQLLQCASQRLSEAVQHMRRALEAAATAEAEAASTGPVPLPPDQPPPNSASSVAVIRYATLLIDTVCQLILLVPALEYDFSTWRQFLNCLASGLHDSAFLEHASQALVTSVLLLKAPSVEAAAGNREADMRRELAATQERVGTIFSNLRLQHDAGDGAPFATPLREVLACPCLQNLVLSCGLVSLQYIDHCDTFGLEPCLQRNLPVAVLAPESWGVDDQQRQCAVRLPVATCSALRDLLPALELYDQPGSPLHSWYTACGVAHRVASVALASAEAWVQIEEEARAGAAAASSSSSAAAAAAAAASASPSSSAAAALASASSSASAAAAVTAGAVAAVAPAQPGVQGQEPQLVNIGGRRLQVYALLPKYSVVDIAVRALRTASRIQNSPALGAGPLPPLPLLPLPRR</sequence>
<proteinExistence type="predicted"/>
<comment type="caution">
    <text evidence="2">The sequence shown here is derived from an EMBL/GenBank/DDBJ whole genome shotgun (WGS) entry which is preliminary data.</text>
</comment>